<organism evidence="1 2">
    <name type="scientific">Rhododendron molle</name>
    <name type="common">Chinese azalea</name>
    <name type="synonym">Azalea mollis</name>
    <dbReference type="NCBI Taxonomy" id="49168"/>
    <lineage>
        <taxon>Eukaryota</taxon>
        <taxon>Viridiplantae</taxon>
        <taxon>Streptophyta</taxon>
        <taxon>Embryophyta</taxon>
        <taxon>Tracheophyta</taxon>
        <taxon>Spermatophyta</taxon>
        <taxon>Magnoliopsida</taxon>
        <taxon>eudicotyledons</taxon>
        <taxon>Gunneridae</taxon>
        <taxon>Pentapetalae</taxon>
        <taxon>asterids</taxon>
        <taxon>Ericales</taxon>
        <taxon>Ericaceae</taxon>
        <taxon>Ericoideae</taxon>
        <taxon>Rhodoreae</taxon>
        <taxon>Rhododendron</taxon>
    </lineage>
</organism>
<comment type="caution">
    <text evidence="1">The sequence shown here is derived from an EMBL/GenBank/DDBJ whole genome shotgun (WGS) entry which is preliminary data.</text>
</comment>
<keyword evidence="2" id="KW-1185">Reference proteome</keyword>
<sequence>MVVHQRRIERVSNKYVLRRWCKNVKGIQNKIRFCYNKSSTSIEAYRHDILCNLFNEVVDLVKESENKYDMVMTWVHELK</sequence>
<reference evidence="1" key="1">
    <citation type="submission" date="2022-02" db="EMBL/GenBank/DDBJ databases">
        <title>Plant Genome Project.</title>
        <authorList>
            <person name="Zhang R.-G."/>
        </authorList>
    </citation>
    <scope>NUCLEOTIDE SEQUENCE</scope>
    <source>
        <strain evidence="1">AT1</strain>
    </source>
</reference>
<evidence type="ECO:0000313" key="1">
    <source>
        <dbReference type="EMBL" id="KAI8554416.1"/>
    </source>
</evidence>
<accession>A0ACC0NN64</accession>
<name>A0ACC0NN64_RHOML</name>
<protein>
    <submittedName>
        <fullName evidence="1">Uncharacterized protein</fullName>
    </submittedName>
</protein>
<proteinExistence type="predicted"/>
<dbReference type="EMBL" id="CM046392">
    <property type="protein sequence ID" value="KAI8554416.1"/>
    <property type="molecule type" value="Genomic_DNA"/>
</dbReference>
<evidence type="ECO:0000313" key="2">
    <source>
        <dbReference type="Proteomes" id="UP001062846"/>
    </source>
</evidence>
<gene>
    <name evidence="1" type="ORF">RHMOL_Rhmol05G0097300</name>
</gene>
<dbReference type="Proteomes" id="UP001062846">
    <property type="component" value="Chromosome 5"/>
</dbReference>